<dbReference type="InterPro" id="IPR051826">
    <property type="entry name" value="E3_ubiquitin-ligase_domain"/>
</dbReference>
<proteinExistence type="predicted"/>
<evidence type="ECO:0000259" key="2">
    <source>
        <dbReference type="PROSITE" id="PS50089"/>
    </source>
</evidence>
<dbReference type="GO" id="GO:0008270">
    <property type="term" value="F:zinc ion binding"/>
    <property type="evidence" value="ECO:0007669"/>
    <property type="project" value="UniProtKB-KW"/>
</dbReference>
<dbReference type="Gramene" id="rna-AYBTSS11_LOCUS30975">
    <property type="protein sequence ID" value="CAJ1978774.1"/>
    <property type="gene ID" value="gene-AYBTSS11_LOCUS30975"/>
</dbReference>
<dbReference type="Pfam" id="PF13639">
    <property type="entry name" value="zf-RING_2"/>
    <property type="match status" value="1"/>
</dbReference>
<keyword evidence="1" id="KW-0862">Zinc</keyword>
<dbReference type="InterPro" id="IPR001841">
    <property type="entry name" value="Znf_RING"/>
</dbReference>
<keyword evidence="1" id="KW-0863">Zinc-finger</keyword>
<dbReference type="Gene3D" id="3.30.40.10">
    <property type="entry name" value="Zinc/RING finger domain, C3HC4 (zinc finger)"/>
    <property type="match status" value="1"/>
</dbReference>
<feature type="domain" description="RING-type" evidence="2">
    <location>
        <begin position="191"/>
        <end position="232"/>
    </location>
</feature>
<dbReference type="PROSITE" id="PS50089">
    <property type="entry name" value="ZF_RING_2"/>
    <property type="match status" value="1"/>
</dbReference>
<accession>A0AA86W528</accession>
<dbReference type="AlphaFoldDB" id="A0AA86W528"/>
<evidence type="ECO:0000313" key="3">
    <source>
        <dbReference type="EMBL" id="CAJ1978774.1"/>
    </source>
</evidence>
<evidence type="ECO:0000256" key="1">
    <source>
        <dbReference type="PROSITE-ProRule" id="PRU00175"/>
    </source>
</evidence>
<dbReference type="PANTHER" id="PTHR22765:SF396">
    <property type="entry name" value="RING_U-BOX SUPERFAMILY PROTEIN"/>
    <property type="match status" value="1"/>
</dbReference>
<dbReference type="EMBL" id="OY731408">
    <property type="protein sequence ID" value="CAJ1978774.1"/>
    <property type="molecule type" value="Genomic_DNA"/>
</dbReference>
<dbReference type="GO" id="GO:0061630">
    <property type="term" value="F:ubiquitin protein ligase activity"/>
    <property type="evidence" value="ECO:0007669"/>
    <property type="project" value="TreeGrafter"/>
</dbReference>
<reference evidence="3" key="1">
    <citation type="submission" date="2023-10" db="EMBL/GenBank/DDBJ databases">
        <authorList>
            <person name="Domelevo Entfellner J.-B."/>
        </authorList>
    </citation>
    <scope>NUCLEOTIDE SEQUENCE</scope>
</reference>
<dbReference type="FunFam" id="3.30.40.10:FF:000468">
    <property type="entry name" value="RING/U-box superfamily protein"/>
    <property type="match status" value="1"/>
</dbReference>
<keyword evidence="4" id="KW-1185">Reference proteome</keyword>
<dbReference type="GO" id="GO:0006511">
    <property type="term" value="P:ubiquitin-dependent protein catabolic process"/>
    <property type="evidence" value="ECO:0007669"/>
    <property type="project" value="TreeGrafter"/>
</dbReference>
<keyword evidence="1" id="KW-0479">Metal-binding</keyword>
<dbReference type="SUPFAM" id="SSF57850">
    <property type="entry name" value="RING/U-box"/>
    <property type="match status" value="1"/>
</dbReference>
<name>A0AA86W528_9FABA</name>
<sequence length="281" mass="32835">MEELKKKEKCFAWSIEEEGEIMSGHRHNSTPFPRQRSFRSYDGHNYNHSEPNEVPVFYRSNTTHATDDRSSDVLLPRDWEFRHPVGFHHIPNFPAPPPRRQQIYAQNEDMGRHRDIFLQPPSRSTFQTITQAPPVVEISKSTALSKLRKVLYDHHPPPKRHAMNLCLYYRNAKEKPLKEKEMEKDEDGKRCAVCLEDFNSGEEVMLTRCNHMFHEDCIVPWLTTKGQCPVCRFVICEIRSGNPSSFNNIDLATFESSNLINEELFSVLRTLEEVSQFRSLT</sequence>
<organism evidence="3 4">
    <name type="scientific">Sphenostylis stenocarpa</name>
    <dbReference type="NCBI Taxonomy" id="92480"/>
    <lineage>
        <taxon>Eukaryota</taxon>
        <taxon>Viridiplantae</taxon>
        <taxon>Streptophyta</taxon>
        <taxon>Embryophyta</taxon>
        <taxon>Tracheophyta</taxon>
        <taxon>Spermatophyta</taxon>
        <taxon>Magnoliopsida</taxon>
        <taxon>eudicotyledons</taxon>
        <taxon>Gunneridae</taxon>
        <taxon>Pentapetalae</taxon>
        <taxon>rosids</taxon>
        <taxon>fabids</taxon>
        <taxon>Fabales</taxon>
        <taxon>Fabaceae</taxon>
        <taxon>Papilionoideae</taxon>
        <taxon>50 kb inversion clade</taxon>
        <taxon>NPAAA clade</taxon>
        <taxon>indigoferoid/millettioid clade</taxon>
        <taxon>Phaseoleae</taxon>
        <taxon>Sphenostylis</taxon>
    </lineage>
</organism>
<gene>
    <name evidence="3" type="ORF">AYBTSS11_LOCUS30975</name>
</gene>
<protein>
    <recommendedName>
        <fullName evidence="2">RING-type domain-containing protein</fullName>
    </recommendedName>
</protein>
<evidence type="ECO:0000313" key="4">
    <source>
        <dbReference type="Proteomes" id="UP001189624"/>
    </source>
</evidence>
<dbReference type="InterPro" id="IPR013083">
    <property type="entry name" value="Znf_RING/FYVE/PHD"/>
</dbReference>
<dbReference type="PANTHER" id="PTHR22765">
    <property type="entry name" value="RING FINGER AND PROTEASE ASSOCIATED DOMAIN-CONTAINING"/>
    <property type="match status" value="1"/>
</dbReference>
<dbReference type="Proteomes" id="UP001189624">
    <property type="component" value="Chromosome 11"/>
</dbReference>
<dbReference type="SMART" id="SM00184">
    <property type="entry name" value="RING"/>
    <property type="match status" value="1"/>
</dbReference>